<dbReference type="Pfam" id="PF00171">
    <property type="entry name" value="Aldedh"/>
    <property type="match status" value="1"/>
</dbReference>
<feature type="domain" description="Aldehyde dehydrogenase" evidence="5">
    <location>
        <begin position="3"/>
        <end position="452"/>
    </location>
</feature>
<dbReference type="PANTHER" id="PTHR42991:SF1">
    <property type="entry name" value="ALDEHYDE DEHYDROGENASE"/>
    <property type="match status" value="1"/>
</dbReference>
<dbReference type="InterPro" id="IPR016163">
    <property type="entry name" value="Ald_DH_C"/>
</dbReference>
<dbReference type="InterPro" id="IPR051020">
    <property type="entry name" value="ALDH-related_metabolic_enz"/>
</dbReference>
<sequence>MSTYSVINPWNNELLGEHSYADNTAIAEALATLRRGEDVQRTLSAHERSDVLRRLAALLKEQREELAALITAEIGKTISDSRVELDRAINTTIASAEEARQIAGEALDSDAYPPKRERIGVVVWRPLGTVLCITPFNFPLNIAMHKLGPAFAAGNAVMFKPGPQNTASAKRLVELCYEAGMPQETLQLCIPDVPAMAELVAHPQIKAINFTGGTAAARAIAAAAGFKKLLLELGGNDPLIIMPDADIDAAVASAINQRFATAGQRCTATKRVFVHSEVYTRFRDALVSKTLELSVGDPAMDDTFVGPVIHSHAADEISGRIDDALSRGALLACGNKREGNLLWPTVIEQVPDDATLVAEETFGPVLPLRKFDSLDEVVALVNASPYGLQAGVFTQNLSVIRRLFDELEVGLLATNDGPGFRAEHFPFGGVKDSGIGREGVKYAIREMSYQKTLVI</sequence>
<proteinExistence type="inferred from homology"/>
<dbReference type="InterPro" id="IPR016162">
    <property type="entry name" value="Ald_DH_N"/>
</dbReference>
<dbReference type="Gene3D" id="3.40.309.10">
    <property type="entry name" value="Aldehyde Dehydrogenase, Chain A, domain 2"/>
    <property type="match status" value="1"/>
</dbReference>
<evidence type="ECO:0000256" key="2">
    <source>
        <dbReference type="ARBA" id="ARBA00023002"/>
    </source>
</evidence>
<evidence type="ECO:0000259" key="5">
    <source>
        <dbReference type="Pfam" id="PF00171"/>
    </source>
</evidence>
<dbReference type="InterPro" id="IPR029510">
    <property type="entry name" value="Ald_DH_CS_GLU"/>
</dbReference>
<accession>A0ABZ0IGV9</accession>
<dbReference type="RefSeq" id="WP_407329536.1">
    <property type="nucleotide sequence ID" value="NZ_CP136865.1"/>
</dbReference>
<comment type="similarity">
    <text evidence="1 4">Belongs to the aldehyde dehydrogenase family.</text>
</comment>
<evidence type="ECO:0000256" key="3">
    <source>
        <dbReference type="PROSITE-ProRule" id="PRU10007"/>
    </source>
</evidence>
<keyword evidence="2 4" id="KW-0560">Oxidoreductase</keyword>
<evidence type="ECO:0000256" key="4">
    <source>
        <dbReference type="RuleBase" id="RU003345"/>
    </source>
</evidence>
<dbReference type="EMBL" id="CP136865">
    <property type="protein sequence ID" value="WOJ98252.1"/>
    <property type="molecule type" value="Genomic_DNA"/>
</dbReference>
<dbReference type="InterPro" id="IPR016161">
    <property type="entry name" value="Ald_DH/histidinol_DH"/>
</dbReference>
<reference evidence="6 7" key="1">
    <citation type="submission" date="2023-10" db="EMBL/GenBank/DDBJ databases">
        <title>Two novel species belonging to the OM43/NOR5 clade.</title>
        <authorList>
            <person name="Park M."/>
        </authorList>
    </citation>
    <scope>NUCLEOTIDE SEQUENCE [LARGE SCALE GENOMIC DNA]</scope>
    <source>
        <strain evidence="6 7">IMCC45268</strain>
    </source>
</reference>
<feature type="active site" evidence="3">
    <location>
        <position position="232"/>
    </location>
</feature>
<evidence type="ECO:0000313" key="7">
    <source>
        <dbReference type="Proteomes" id="UP001626549"/>
    </source>
</evidence>
<dbReference type="InterPro" id="IPR016160">
    <property type="entry name" value="Ald_DH_CS_CYS"/>
</dbReference>
<protein>
    <submittedName>
        <fullName evidence="6">Aldehyde dehydrogenase family protein</fullName>
    </submittedName>
</protein>
<dbReference type="Gene3D" id="3.40.605.10">
    <property type="entry name" value="Aldehyde Dehydrogenase, Chain A, domain 1"/>
    <property type="match status" value="1"/>
</dbReference>
<dbReference type="InterPro" id="IPR015590">
    <property type="entry name" value="Aldehyde_DH_dom"/>
</dbReference>
<organism evidence="6 7">
    <name type="scientific">Congregibacter brevis</name>
    <dbReference type="NCBI Taxonomy" id="3081201"/>
    <lineage>
        <taxon>Bacteria</taxon>
        <taxon>Pseudomonadati</taxon>
        <taxon>Pseudomonadota</taxon>
        <taxon>Gammaproteobacteria</taxon>
        <taxon>Cellvibrionales</taxon>
        <taxon>Halieaceae</taxon>
        <taxon>Congregibacter</taxon>
    </lineage>
</organism>
<gene>
    <name evidence="6" type="ORF">R0137_06705</name>
</gene>
<evidence type="ECO:0000256" key="1">
    <source>
        <dbReference type="ARBA" id="ARBA00009986"/>
    </source>
</evidence>
<dbReference type="PANTHER" id="PTHR42991">
    <property type="entry name" value="ALDEHYDE DEHYDROGENASE"/>
    <property type="match status" value="1"/>
</dbReference>
<dbReference type="Proteomes" id="UP001626549">
    <property type="component" value="Chromosome"/>
</dbReference>
<keyword evidence="7" id="KW-1185">Reference proteome</keyword>
<dbReference type="PROSITE" id="PS00070">
    <property type="entry name" value="ALDEHYDE_DEHYDR_CYS"/>
    <property type="match status" value="1"/>
</dbReference>
<dbReference type="NCBIfam" id="NF047626">
    <property type="entry name" value="SulfactDhSafD"/>
    <property type="match status" value="1"/>
</dbReference>
<dbReference type="SUPFAM" id="SSF53720">
    <property type="entry name" value="ALDH-like"/>
    <property type="match status" value="1"/>
</dbReference>
<dbReference type="PROSITE" id="PS00687">
    <property type="entry name" value="ALDEHYDE_DEHYDR_GLU"/>
    <property type="match status" value="1"/>
</dbReference>
<name>A0ABZ0IGV9_9GAMM</name>
<evidence type="ECO:0000313" key="6">
    <source>
        <dbReference type="EMBL" id="WOJ98252.1"/>
    </source>
</evidence>